<proteinExistence type="predicted"/>
<comment type="caution">
    <text evidence="2">The sequence shown here is derived from an EMBL/GenBank/DDBJ whole genome shotgun (WGS) entry which is preliminary data.</text>
</comment>
<name>A0A9W6V989_9PSEU</name>
<organism evidence="2 3">
    <name type="scientific">Actinokineospora globicatena</name>
    <dbReference type="NCBI Taxonomy" id="103729"/>
    <lineage>
        <taxon>Bacteria</taxon>
        <taxon>Bacillati</taxon>
        <taxon>Actinomycetota</taxon>
        <taxon>Actinomycetes</taxon>
        <taxon>Pseudonocardiales</taxon>
        <taxon>Pseudonocardiaceae</taxon>
        <taxon>Actinokineospora</taxon>
    </lineage>
</organism>
<reference evidence="2" key="1">
    <citation type="submission" date="2023-02" db="EMBL/GenBank/DDBJ databases">
        <title>Actinokineospora globicatena NBRC 15670.</title>
        <authorList>
            <person name="Ichikawa N."/>
            <person name="Sato H."/>
            <person name="Tonouchi N."/>
        </authorList>
    </citation>
    <scope>NUCLEOTIDE SEQUENCE</scope>
    <source>
        <strain evidence="2">NBRC 15670</strain>
    </source>
</reference>
<feature type="region of interest" description="Disordered" evidence="1">
    <location>
        <begin position="84"/>
        <end position="104"/>
    </location>
</feature>
<dbReference type="Proteomes" id="UP001165042">
    <property type="component" value="Unassembled WGS sequence"/>
</dbReference>
<keyword evidence="3" id="KW-1185">Reference proteome</keyword>
<dbReference type="EMBL" id="BSSD01000003">
    <property type="protein sequence ID" value="GLW91729.1"/>
    <property type="molecule type" value="Genomic_DNA"/>
</dbReference>
<gene>
    <name evidence="2" type="ORF">Aglo03_25450</name>
</gene>
<evidence type="ECO:0000313" key="3">
    <source>
        <dbReference type="Proteomes" id="UP001165042"/>
    </source>
</evidence>
<feature type="compositionally biased region" description="Polar residues" evidence="1">
    <location>
        <begin position="93"/>
        <end position="104"/>
    </location>
</feature>
<protein>
    <submittedName>
        <fullName evidence="2">Uncharacterized protein</fullName>
    </submittedName>
</protein>
<evidence type="ECO:0000256" key="1">
    <source>
        <dbReference type="SAM" id="MobiDB-lite"/>
    </source>
</evidence>
<evidence type="ECO:0000313" key="2">
    <source>
        <dbReference type="EMBL" id="GLW91729.1"/>
    </source>
</evidence>
<dbReference type="AlphaFoldDB" id="A0A9W6V989"/>
<accession>A0A9W6V989</accession>
<sequence>MRHPVEFGVAHLAVAVDHRDRVGRTLGEHPLDETVHCEHWHSTVYWHGTVRRRGTGPGSGTCHWHGVGHRHGGAVIHLRAPNEHASTPAVFTGVTTGPTTASGQ</sequence>